<reference evidence="12" key="1">
    <citation type="journal article" date="2019" name="Sci. Rep.">
        <title>Draft genome of Tanacetum cinerariifolium, the natural source of mosquito coil.</title>
        <authorList>
            <person name="Yamashiro T."/>
            <person name="Shiraishi A."/>
            <person name="Satake H."/>
            <person name="Nakayama K."/>
        </authorList>
    </citation>
    <scope>NUCLEOTIDE SEQUENCE</scope>
</reference>
<keyword evidence="8" id="KW-0808">Transferase</keyword>
<evidence type="ECO:0000256" key="4">
    <source>
        <dbReference type="ARBA" id="ARBA00022801"/>
    </source>
</evidence>
<evidence type="ECO:0000256" key="1">
    <source>
        <dbReference type="ARBA" id="ARBA00022722"/>
    </source>
</evidence>
<dbReference type="GO" id="GO:0004519">
    <property type="term" value="F:endonuclease activity"/>
    <property type="evidence" value="ECO:0007669"/>
    <property type="project" value="UniProtKB-KW"/>
</dbReference>
<evidence type="ECO:0000256" key="7">
    <source>
        <dbReference type="ARBA" id="ARBA00022918"/>
    </source>
</evidence>
<evidence type="ECO:0000259" key="11">
    <source>
        <dbReference type="Pfam" id="PF13976"/>
    </source>
</evidence>
<accession>A0A699L3R5</accession>
<evidence type="ECO:0000256" key="5">
    <source>
        <dbReference type="ARBA" id="ARBA00022842"/>
    </source>
</evidence>
<keyword evidence="8" id="KW-0239">DNA-directed DNA polymerase</keyword>
<evidence type="ECO:0000256" key="3">
    <source>
        <dbReference type="ARBA" id="ARBA00022759"/>
    </source>
</evidence>
<sequence>MKPKKIQVEEHPRISSISNETKSVNACNDSLNSRTSNVNDVCATCGKCLVDSNHFACVTKMLNDVNARTKNPNVVPISTRKPKGHTNKSVATPHKKKVVASKPTNQKPQSYFRMLYEKTNLVQGNIMINRVYYVKGLNHNLFSDGQFCDADLEVAFRKSTCFVRDLKGNDLLTGNRGSDLYTISLQESTSLTPLCLMAKALPTQAWLWHQRLSHLNFDYINLLSKKDAEIGLPKLKYVKDQLCSSCELGTAKRISFKSKAIPSSKGRLNLLHMDLCGPMR</sequence>
<protein>
    <submittedName>
        <fullName evidence="12">Retrovirus-related Pol polyprotein from transposon TNT 1-94</fullName>
    </submittedName>
</protein>
<feature type="non-terminal residue" evidence="12">
    <location>
        <position position="280"/>
    </location>
</feature>
<feature type="region of interest" description="Disordered" evidence="10">
    <location>
        <begin position="72"/>
        <end position="103"/>
    </location>
</feature>
<keyword evidence="5" id="KW-0460">Magnesium</keyword>
<dbReference type="GO" id="GO:0006310">
    <property type="term" value="P:DNA recombination"/>
    <property type="evidence" value="ECO:0007669"/>
    <property type="project" value="UniProtKB-KW"/>
</dbReference>
<keyword evidence="6" id="KW-0229">DNA integration</keyword>
<feature type="domain" description="GAG-pre-integrase" evidence="11">
    <location>
        <begin position="180"/>
        <end position="249"/>
    </location>
</feature>
<evidence type="ECO:0000256" key="9">
    <source>
        <dbReference type="ARBA" id="ARBA00023172"/>
    </source>
</evidence>
<gene>
    <name evidence="12" type="ORF">Tci_691402</name>
</gene>
<evidence type="ECO:0000313" key="12">
    <source>
        <dbReference type="EMBL" id="GFB19431.1"/>
    </source>
</evidence>
<dbReference type="InterPro" id="IPR025724">
    <property type="entry name" value="GAG-pre-integrase_dom"/>
</dbReference>
<dbReference type="PANTHER" id="PTHR42648">
    <property type="entry name" value="TRANSPOSASE, PUTATIVE-RELATED"/>
    <property type="match status" value="1"/>
</dbReference>
<dbReference type="GO" id="GO:0016787">
    <property type="term" value="F:hydrolase activity"/>
    <property type="evidence" value="ECO:0007669"/>
    <property type="project" value="UniProtKB-KW"/>
</dbReference>
<dbReference type="InterPro" id="IPR039537">
    <property type="entry name" value="Retrotran_Ty1/copia-like"/>
</dbReference>
<evidence type="ECO:0000256" key="6">
    <source>
        <dbReference type="ARBA" id="ARBA00022908"/>
    </source>
</evidence>
<dbReference type="AlphaFoldDB" id="A0A699L3R5"/>
<keyword evidence="1" id="KW-0540">Nuclease</keyword>
<comment type="caution">
    <text evidence="12">The sequence shown here is derived from an EMBL/GenBank/DDBJ whole genome shotgun (WGS) entry which is preliminary data.</text>
</comment>
<evidence type="ECO:0000256" key="2">
    <source>
        <dbReference type="ARBA" id="ARBA00022723"/>
    </source>
</evidence>
<keyword evidence="9" id="KW-0233">DNA recombination</keyword>
<dbReference type="PANTHER" id="PTHR42648:SF11">
    <property type="entry name" value="TRANSPOSON TY4-P GAG-POL POLYPROTEIN"/>
    <property type="match status" value="1"/>
</dbReference>
<evidence type="ECO:0000256" key="8">
    <source>
        <dbReference type="ARBA" id="ARBA00022932"/>
    </source>
</evidence>
<organism evidence="12">
    <name type="scientific">Tanacetum cinerariifolium</name>
    <name type="common">Dalmatian daisy</name>
    <name type="synonym">Chrysanthemum cinerariifolium</name>
    <dbReference type="NCBI Taxonomy" id="118510"/>
    <lineage>
        <taxon>Eukaryota</taxon>
        <taxon>Viridiplantae</taxon>
        <taxon>Streptophyta</taxon>
        <taxon>Embryophyta</taxon>
        <taxon>Tracheophyta</taxon>
        <taxon>Spermatophyta</taxon>
        <taxon>Magnoliopsida</taxon>
        <taxon>eudicotyledons</taxon>
        <taxon>Gunneridae</taxon>
        <taxon>Pentapetalae</taxon>
        <taxon>asterids</taxon>
        <taxon>campanulids</taxon>
        <taxon>Asterales</taxon>
        <taxon>Asteraceae</taxon>
        <taxon>Asteroideae</taxon>
        <taxon>Anthemideae</taxon>
        <taxon>Anthemidinae</taxon>
        <taxon>Tanacetum</taxon>
    </lineage>
</organism>
<evidence type="ECO:0000256" key="10">
    <source>
        <dbReference type="SAM" id="MobiDB-lite"/>
    </source>
</evidence>
<dbReference type="GO" id="GO:0003887">
    <property type="term" value="F:DNA-directed DNA polymerase activity"/>
    <property type="evidence" value="ECO:0007669"/>
    <property type="project" value="UniProtKB-KW"/>
</dbReference>
<keyword evidence="4" id="KW-0378">Hydrolase</keyword>
<dbReference type="GO" id="GO:0015074">
    <property type="term" value="P:DNA integration"/>
    <property type="evidence" value="ECO:0007669"/>
    <property type="project" value="UniProtKB-KW"/>
</dbReference>
<keyword evidence="3" id="KW-0255">Endonuclease</keyword>
<dbReference type="GO" id="GO:0046872">
    <property type="term" value="F:metal ion binding"/>
    <property type="evidence" value="ECO:0007669"/>
    <property type="project" value="UniProtKB-KW"/>
</dbReference>
<keyword evidence="2" id="KW-0479">Metal-binding</keyword>
<proteinExistence type="predicted"/>
<dbReference type="GO" id="GO:0003964">
    <property type="term" value="F:RNA-directed DNA polymerase activity"/>
    <property type="evidence" value="ECO:0007669"/>
    <property type="project" value="UniProtKB-KW"/>
</dbReference>
<dbReference type="Pfam" id="PF13976">
    <property type="entry name" value="gag_pre-integrs"/>
    <property type="match status" value="1"/>
</dbReference>
<keyword evidence="7" id="KW-0695">RNA-directed DNA polymerase</keyword>
<dbReference type="EMBL" id="BKCJ010572566">
    <property type="protein sequence ID" value="GFB19431.1"/>
    <property type="molecule type" value="Genomic_DNA"/>
</dbReference>
<keyword evidence="8" id="KW-0548">Nucleotidyltransferase</keyword>
<name>A0A699L3R5_TANCI</name>